<proteinExistence type="predicted"/>
<evidence type="ECO:0000313" key="1">
    <source>
        <dbReference type="EMBL" id="MFA0789308.1"/>
    </source>
</evidence>
<sequence length="155" mass="17619">MDFLIRALSAKKFHRLMSLSDSQLKRQNICWKYVDSSPGYPCRVSLQDALLGERVLCMPFAHLKAKNFYCASGPIFVRENAKEQSLNMNEIPTMLRHRQLSLRAYSSEDLMVMATICEGVELEGEINKLLCSAAVNYIHIHNAIPGCFNCAVYRV</sequence>
<keyword evidence="2" id="KW-1185">Reference proteome</keyword>
<accession>A0ABV4NIR2</accession>
<reference evidence="1 2" key="1">
    <citation type="submission" date="2024-08" db="EMBL/GenBank/DDBJ databases">
        <authorList>
            <person name="Ishaq N."/>
        </authorList>
    </citation>
    <scope>NUCLEOTIDE SEQUENCE [LARGE SCALE GENOMIC DNA]</scope>
    <source>
        <strain evidence="1 2">JCM 30400</strain>
    </source>
</reference>
<comment type="caution">
    <text evidence="1">The sequence shown here is derived from an EMBL/GenBank/DDBJ whole genome shotgun (WGS) entry which is preliminary data.</text>
</comment>
<dbReference type="RefSeq" id="WP_371842418.1">
    <property type="nucleotide sequence ID" value="NZ_JBGMEL010000001.1"/>
</dbReference>
<organism evidence="1 2">
    <name type="scientific">Microbulbifer echini</name>
    <dbReference type="NCBI Taxonomy" id="1529067"/>
    <lineage>
        <taxon>Bacteria</taxon>
        <taxon>Pseudomonadati</taxon>
        <taxon>Pseudomonadota</taxon>
        <taxon>Gammaproteobacteria</taxon>
        <taxon>Cellvibrionales</taxon>
        <taxon>Microbulbiferaceae</taxon>
        <taxon>Microbulbifer</taxon>
    </lineage>
</organism>
<gene>
    <name evidence="1" type="ORF">ACCI51_02050</name>
</gene>
<dbReference type="EMBL" id="JBGMEL010000001">
    <property type="protein sequence ID" value="MFA0789308.1"/>
    <property type="molecule type" value="Genomic_DNA"/>
</dbReference>
<name>A0ABV4NIR2_9GAMM</name>
<dbReference type="Pfam" id="PF06718">
    <property type="entry name" value="DUF1203"/>
    <property type="match status" value="1"/>
</dbReference>
<evidence type="ECO:0000313" key="2">
    <source>
        <dbReference type="Proteomes" id="UP001569414"/>
    </source>
</evidence>
<dbReference type="InterPro" id="IPR009593">
    <property type="entry name" value="DUF1203"/>
</dbReference>
<protein>
    <submittedName>
        <fullName evidence="1">DUF1203 domain-containing protein</fullName>
    </submittedName>
</protein>
<dbReference type="Proteomes" id="UP001569414">
    <property type="component" value="Unassembled WGS sequence"/>
</dbReference>